<comment type="caution">
    <text evidence="5">The sequence shown here is derived from an EMBL/GenBank/DDBJ whole genome shotgun (WGS) entry which is preliminary data.</text>
</comment>
<evidence type="ECO:0000259" key="1">
    <source>
        <dbReference type="Pfam" id="PF12080"/>
    </source>
</evidence>
<evidence type="ECO:0000259" key="3">
    <source>
        <dbReference type="Pfam" id="PF21601"/>
    </source>
</evidence>
<feature type="domain" description="Gliding motility-associated protein GldM second immunoglobulin-like" evidence="4">
    <location>
        <begin position="331"/>
        <end position="407"/>
    </location>
</feature>
<proteinExistence type="predicted"/>
<dbReference type="RefSeq" id="WP_223928379.1">
    <property type="nucleotide sequence ID" value="NZ_BPTU01000001.1"/>
</dbReference>
<evidence type="ECO:0000313" key="6">
    <source>
        <dbReference type="Proteomes" id="UP000825483"/>
    </source>
</evidence>
<dbReference type="Proteomes" id="UP000825483">
    <property type="component" value="Unassembled WGS sequence"/>
</dbReference>
<name>A0A9R1CYT3_9BACT</name>
<dbReference type="InterPro" id="IPR048405">
    <property type="entry name" value="GldM_Ig-like-1"/>
</dbReference>
<organism evidence="5 6">
    <name type="scientific">Prevotella lacticifex</name>
    <dbReference type="NCBI Taxonomy" id="2854755"/>
    <lineage>
        <taxon>Bacteria</taxon>
        <taxon>Pseudomonadati</taxon>
        <taxon>Bacteroidota</taxon>
        <taxon>Bacteroidia</taxon>
        <taxon>Bacteroidales</taxon>
        <taxon>Prevotellaceae</taxon>
        <taxon>Prevotella</taxon>
    </lineage>
</organism>
<feature type="domain" description="Gliding motility-associated protein GldM N-terminal" evidence="2">
    <location>
        <begin position="33"/>
        <end position="218"/>
    </location>
</feature>
<dbReference type="Pfam" id="PF21601">
    <property type="entry name" value="GldM_2nd"/>
    <property type="match status" value="1"/>
</dbReference>
<dbReference type="Pfam" id="PF21602">
    <property type="entry name" value="GldM_3rd"/>
    <property type="match status" value="1"/>
</dbReference>
<evidence type="ECO:0000259" key="4">
    <source>
        <dbReference type="Pfam" id="PF21602"/>
    </source>
</evidence>
<keyword evidence="6" id="KW-1185">Reference proteome</keyword>
<protein>
    <submittedName>
        <fullName evidence="5">Gliding motility protein GldM</fullName>
    </submittedName>
</protein>
<dbReference type="InterPro" id="IPR048406">
    <property type="entry name" value="GldM_Ig-like-2"/>
</dbReference>
<dbReference type="NCBIfam" id="TIGR03517">
    <property type="entry name" value="GldM_gliding"/>
    <property type="match status" value="1"/>
</dbReference>
<dbReference type="AlphaFoldDB" id="A0A9R1CYT3"/>
<accession>A0A9R1CYT3</accession>
<dbReference type="InterPro" id="IPR019859">
    <property type="entry name" value="Motility-assoc_prot_GldM"/>
</dbReference>
<dbReference type="Pfam" id="PF12081">
    <property type="entry name" value="GldM_1st"/>
    <property type="match status" value="1"/>
</dbReference>
<reference evidence="5" key="1">
    <citation type="journal article" date="2022" name="Int. J. Syst. Evol. Microbiol.">
        <title>Prevotella lacticifex sp. nov., isolated from the rumen of cows.</title>
        <authorList>
            <person name="Shinkai T."/>
            <person name="Ikeyama N."/>
            <person name="Kumagai M."/>
            <person name="Ohmori H."/>
            <person name="Sakamoto M."/>
            <person name="Ohkuma M."/>
            <person name="Mitsumori M."/>
        </authorList>
    </citation>
    <scope>NUCLEOTIDE SEQUENCE</scope>
    <source>
        <strain evidence="5">R5076</strain>
    </source>
</reference>
<dbReference type="InterPro" id="IPR022720">
    <property type="entry name" value="Motility-assoc_prot_GldM_N"/>
</dbReference>
<dbReference type="EMBL" id="BPUB01000003">
    <property type="protein sequence ID" value="GJG60154.1"/>
    <property type="molecule type" value="Genomic_DNA"/>
</dbReference>
<dbReference type="Pfam" id="PF12080">
    <property type="entry name" value="GldM_4th"/>
    <property type="match status" value="1"/>
</dbReference>
<evidence type="ECO:0000259" key="2">
    <source>
        <dbReference type="Pfam" id="PF12081"/>
    </source>
</evidence>
<feature type="domain" description="Gliding motility-associated protein GldM first immunoglobulin-like" evidence="3">
    <location>
        <begin position="223"/>
        <end position="313"/>
    </location>
</feature>
<dbReference type="InterPro" id="IPR022719">
    <property type="entry name" value="Motility-assoc_prot_GldM_C"/>
</dbReference>
<feature type="domain" description="Gliding motility-associated protein GldM C-terminal" evidence="1">
    <location>
        <begin position="410"/>
        <end position="520"/>
    </location>
</feature>
<dbReference type="GeneID" id="72467888"/>
<gene>
    <name evidence="5" type="primary">gldM</name>
    <name evidence="5" type="ORF">PRLR5076_30050</name>
</gene>
<evidence type="ECO:0000313" key="5">
    <source>
        <dbReference type="EMBL" id="GJG60154.1"/>
    </source>
</evidence>
<sequence length="521" mass="57142">MAIIKRKVSPRQKMINLMYVVLMAMLALNISTEVLNGFSIVEESLNRTTNNSSMENNMIYGELSQMMKNNPEKVREWFEMATAVRNSSDSLYNYAQDLKVMIVKEADGDDGNPLDIKNKDDLEAAEQVMLSPTSGQGKKLYEAINNYRRNILKFVTDPVQRKIIASNLSTQVPKNSLGKSWEEYMFESMPTAAAVTLLSKLQSDVRYAEGEVLHTLVANIGLKDVRVNELKAFVVPNQLRLYPGETFTANMFMAAIDTTQRPEVYVNGQKIQGNTYSVKPTSAGKHSISGYILMRDVAGNVLRRDFRQDYFVIGGSKPDNFIAEPTPEAGTVAADLMNVLYAGFDNPVSISIPNAAPGQLSASASGGSLRQTSPGHYIARPSAIGQPMTINVTAKGRSVGQYTFRVRKLPDPTAYIAAGSDRFKGGVLAKGSLLGAAGIHAAIDDGLLDIPFRVLSFTAVFHDNMGNAVPIASNGANFSQAQKEQFRHMARNHRVYITNISAIGPDNLTRRLPGAMEIIVR</sequence>